<dbReference type="AlphaFoldDB" id="A0A2S7IPZ5"/>
<reference evidence="3" key="1">
    <citation type="submission" date="2018-02" db="EMBL/GenBank/DDBJ databases">
        <title>Genome sequencing of Solimonas sp. HR-BB.</title>
        <authorList>
            <person name="Lee Y."/>
            <person name="Jeon C.O."/>
        </authorList>
    </citation>
    <scope>NUCLEOTIDE SEQUENCE [LARGE SCALE GENOMIC DNA]</scope>
    <source>
        <strain evidence="3">HR-U</strain>
    </source>
</reference>
<keyword evidence="1" id="KW-0472">Membrane</keyword>
<dbReference type="RefSeq" id="WP_104711319.1">
    <property type="nucleotide sequence ID" value="NZ_PTRA01000001.1"/>
</dbReference>
<protein>
    <submittedName>
        <fullName evidence="2">Uncharacterized protein</fullName>
    </submittedName>
</protein>
<comment type="caution">
    <text evidence="2">The sequence shown here is derived from an EMBL/GenBank/DDBJ whole genome shotgun (WGS) entry which is preliminary data.</text>
</comment>
<sequence length="88" mass="9779">MKLTIYHALLLLALLFPVVTVCLGIHIASWLSLYALVCGSIGLIVYGLVLLYMKTRFPGKRWMAILSLLAGLGWLVVQLYIASGWSDR</sequence>
<evidence type="ECO:0000313" key="2">
    <source>
        <dbReference type="EMBL" id="PQA59660.1"/>
    </source>
</evidence>
<dbReference type="Proteomes" id="UP000239590">
    <property type="component" value="Unassembled WGS sequence"/>
</dbReference>
<feature type="transmembrane region" description="Helical" evidence="1">
    <location>
        <begin position="34"/>
        <end position="53"/>
    </location>
</feature>
<dbReference type="EMBL" id="PTRA01000001">
    <property type="protein sequence ID" value="PQA59660.1"/>
    <property type="molecule type" value="Genomic_DNA"/>
</dbReference>
<dbReference type="OrthoDB" id="9866243at2"/>
<keyword evidence="1" id="KW-1133">Transmembrane helix</keyword>
<evidence type="ECO:0000256" key="1">
    <source>
        <dbReference type="SAM" id="Phobius"/>
    </source>
</evidence>
<organism evidence="2 3">
    <name type="scientific">Siphonobacter curvatus</name>
    <dbReference type="NCBI Taxonomy" id="2094562"/>
    <lineage>
        <taxon>Bacteria</taxon>
        <taxon>Pseudomonadati</taxon>
        <taxon>Bacteroidota</taxon>
        <taxon>Cytophagia</taxon>
        <taxon>Cytophagales</taxon>
        <taxon>Cytophagaceae</taxon>
        <taxon>Siphonobacter</taxon>
    </lineage>
</organism>
<evidence type="ECO:0000313" key="3">
    <source>
        <dbReference type="Proteomes" id="UP000239590"/>
    </source>
</evidence>
<keyword evidence="3" id="KW-1185">Reference proteome</keyword>
<feature type="transmembrane region" description="Helical" evidence="1">
    <location>
        <begin position="65"/>
        <end position="85"/>
    </location>
</feature>
<gene>
    <name evidence="2" type="ORF">C5O19_08510</name>
</gene>
<proteinExistence type="predicted"/>
<name>A0A2S7IPZ5_9BACT</name>
<keyword evidence="1" id="KW-0812">Transmembrane</keyword>
<accession>A0A2S7IPZ5</accession>